<comment type="subcellular location">
    <subcellularLocation>
        <location evidence="2">Cytoplasm</location>
    </subcellularLocation>
    <subcellularLocation>
        <location evidence="1">Nucleus</location>
    </subcellularLocation>
</comment>
<dbReference type="Gene3D" id="3.40.109.10">
    <property type="entry name" value="NADH Oxidase"/>
    <property type="match status" value="1"/>
</dbReference>
<sequence length="230" mass="26323">MTVTQEKQDRKITTKSAAFFEAVKTRRSNYNITNESPLTNEQLQEIIEQAVLHTPTAFNSQTSRAILIVDKEKNDQIWEIVKKRFIESLIDKNMQAFWSNHIDNSFKAGYGTVIFFEDQNIIKQFASEKLQYAQEIPIWSGESSAMLQYIVWSALTVEGYGASLQHFAGYTPHVKADINDFLEIPKHWKNTAMMPFGLKNGPPGHPGATKQFGPIEDRTRFIFKDNDTVV</sequence>
<keyword evidence="4" id="KW-0963">Cytoplasm</keyword>
<dbReference type="PANTHER" id="PTHR43035">
    <property type="entry name" value="FATTY ACID REPRESSION MUTANT PROTEIN 2-RELATED"/>
    <property type="match status" value="1"/>
</dbReference>
<reference evidence="8 9" key="1">
    <citation type="submission" date="2024-01" db="EMBL/GenBank/DDBJ databases">
        <title>Comparative genomics of Cryptococcus and Kwoniella reveals pathogenesis evolution and contrasting modes of karyotype evolution via chromosome fusion or intercentromeric recombination.</title>
        <authorList>
            <person name="Coelho M.A."/>
            <person name="David-Palma M."/>
            <person name="Shea T."/>
            <person name="Bowers K."/>
            <person name="McGinley-Smith S."/>
            <person name="Mohammad A.W."/>
            <person name="Gnirke A."/>
            <person name="Yurkov A.M."/>
            <person name="Nowrousian M."/>
            <person name="Sun S."/>
            <person name="Cuomo C.A."/>
            <person name="Heitman J."/>
        </authorList>
    </citation>
    <scope>NUCLEOTIDE SEQUENCE [LARGE SCALE GENOMIC DNA]</scope>
    <source>
        <strain evidence="8 9">CBS 6074</strain>
    </source>
</reference>
<protein>
    <recommendedName>
        <fullName evidence="7">Nitroreductase domain-containing protein</fullName>
    </recommendedName>
</protein>
<dbReference type="InterPro" id="IPR029479">
    <property type="entry name" value="Nitroreductase"/>
</dbReference>
<dbReference type="GO" id="GO:0034599">
    <property type="term" value="P:cellular response to oxidative stress"/>
    <property type="evidence" value="ECO:0007669"/>
    <property type="project" value="InterPro"/>
</dbReference>
<dbReference type="PANTHER" id="PTHR43035:SF1">
    <property type="entry name" value="FATTY ACID REPRESSION MUTANT PROTEIN 2-RELATED"/>
    <property type="match status" value="1"/>
</dbReference>
<evidence type="ECO:0000256" key="6">
    <source>
        <dbReference type="ARBA" id="ARBA00023242"/>
    </source>
</evidence>
<proteinExistence type="inferred from homology"/>
<evidence type="ECO:0000256" key="2">
    <source>
        <dbReference type="ARBA" id="ARBA00004496"/>
    </source>
</evidence>
<feature type="domain" description="Nitroreductase" evidence="7">
    <location>
        <begin position="23"/>
        <end position="197"/>
    </location>
</feature>
<evidence type="ECO:0000256" key="5">
    <source>
        <dbReference type="ARBA" id="ARBA00023002"/>
    </source>
</evidence>
<dbReference type="InterPro" id="IPR000415">
    <property type="entry name" value="Nitroreductase-like"/>
</dbReference>
<dbReference type="SUPFAM" id="SSF55469">
    <property type="entry name" value="FMN-dependent nitroreductase-like"/>
    <property type="match status" value="1"/>
</dbReference>
<accession>A0AAX4JLI8</accession>
<dbReference type="GeneID" id="91091297"/>
<keyword evidence="5" id="KW-0560">Oxidoreductase</keyword>
<dbReference type="GO" id="GO:0016491">
    <property type="term" value="F:oxidoreductase activity"/>
    <property type="evidence" value="ECO:0007669"/>
    <property type="project" value="UniProtKB-KW"/>
</dbReference>
<dbReference type="EMBL" id="CP144098">
    <property type="protein sequence ID" value="WWC85759.1"/>
    <property type="molecule type" value="Genomic_DNA"/>
</dbReference>
<dbReference type="GO" id="GO:0005634">
    <property type="term" value="C:nucleus"/>
    <property type="evidence" value="ECO:0007669"/>
    <property type="project" value="UniProtKB-SubCell"/>
</dbReference>
<evidence type="ECO:0000256" key="1">
    <source>
        <dbReference type="ARBA" id="ARBA00004123"/>
    </source>
</evidence>
<evidence type="ECO:0000256" key="3">
    <source>
        <dbReference type="ARBA" id="ARBA00007118"/>
    </source>
</evidence>
<dbReference type="Proteomes" id="UP001355207">
    <property type="component" value="Chromosome 1"/>
</dbReference>
<keyword evidence="9" id="KW-1185">Reference proteome</keyword>
<dbReference type="InterPro" id="IPR033877">
    <property type="entry name" value="Frm2/Hbn1"/>
</dbReference>
<name>A0AAX4JLI8_9TREE</name>
<evidence type="ECO:0000259" key="7">
    <source>
        <dbReference type="Pfam" id="PF00881"/>
    </source>
</evidence>
<evidence type="ECO:0000313" key="9">
    <source>
        <dbReference type="Proteomes" id="UP001355207"/>
    </source>
</evidence>
<evidence type="ECO:0000313" key="8">
    <source>
        <dbReference type="EMBL" id="WWC85759.1"/>
    </source>
</evidence>
<dbReference type="FunFam" id="3.40.109.10:FF:000001">
    <property type="entry name" value="Nitroreductase family"/>
    <property type="match status" value="1"/>
</dbReference>
<organism evidence="8 9">
    <name type="scientific">Kwoniella dendrophila CBS 6074</name>
    <dbReference type="NCBI Taxonomy" id="1295534"/>
    <lineage>
        <taxon>Eukaryota</taxon>
        <taxon>Fungi</taxon>
        <taxon>Dikarya</taxon>
        <taxon>Basidiomycota</taxon>
        <taxon>Agaricomycotina</taxon>
        <taxon>Tremellomycetes</taxon>
        <taxon>Tremellales</taxon>
        <taxon>Cryptococcaceae</taxon>
        <taxon>Kwoniella</taxon>
    </lineage>
</organism>
<dbReference type="AlphaFoldDB" id="A0AAX4JLI8"/>
<gene>
    <name evidence="8" type="ORF">L201_000625</name>
</gene>
<comment type="similarity">
    <text evidence="3">Belongs to the nitroreductase family.</text>
</comment>
<dbReference type="RefSeq" id="XP_066072522.1">
    <property type="nucleotide sequence ID" value="XM_066216425.1"/>
</dbReference>
<dbReference type="Pfam" id="PF00881">
    <property type="entry name" value="Nitroreductase"/>
    <property type="match status" value="1"/>
</dbReference>
<dbReference type="GO" id="GO:0005737">
    <property type="term" value="C:cytoplasm"/>
    <property type="evidence" value="ECO:0007669"/>
    <property type="project" value="UniProtKB-SubCell"/>
</dbReference>
<keyword evidence="6" id="KW-0539">Nucleus</keyword>
<evidence type="ECO:0000256" key="4">
    <source>
        <dbReference type="ARBA" id="ARBA00022490"/>
    </source>
</evidence>